<dbReference type="InterPro" id="IPR052901">
    <property type="entry name" value="Bact_TGase-like"/>
</dbReference>
<dbReference type="Proteomes" id="UP000053750">
    <property type="component" value="Unassembled WGS sequence"/>
</dbReference>
<keyword evidence="1" id="KW-0472">Membrane</keyword>
<reference evidence="3 4" key="1">
    <citation type="submission" date="2014-02" db="EMBL/GenBank/DDBJ databases">
        <title>Genome sequence of Paenibacillus darwinianus reveals adaptive mechanisms for survival in Antarctic soils.</title>
        <authorList>
            <person name="Dsouza M."/>
            <person name="Taylor M.W."/>
            <person name="Turner S.J."/>
            <person name="Aislabie J."/>
        </authorList>
    </citation>
    <scope>NUCLEOTIDE SEQUENCE [LARGE SCALE GENOMIC DNA]</scope>
    <source>
        <strain evidence="3 4">CE1</strain>
    </source>
</reference>
<dbReference type="InterPro" id="IPR038765">
    <property type="entry name" value="Papain-like_cys_pep_sf"/>
</dbReference>
<dbReference type="InterPro" id="IPR002931">
    <property type="entry name" value="Transglutaminase-like"/>
</dbReference>
<feature type="transmembrane region" description="Helical" evidence="1">
    <location>
        <begin position="625"/>
        <end position="643"/>
    </location>
</feature>
<dbReference type="Pfam" id="PF13559">
    <property type="entry name" value="DUF4129"/>
    <property type="match status" value="1"/>
</dbReference>
<dbReference type="Gene3D" id="3.10.620.30">
    <property type="match status" value="1"/>
</dbReference>
<evidence type="ECO:0000313" key="3">
    <source>
        <dbReference type="EMBL" id="EXX86201.1"/>
    </source>
</evidence>
<feature type="transmembrane region" description="Helical" evidence="1">
    <location>
        <begin position="200"/>
        <end position="222"/>
    </location>
</feature>
<organism evidence="3 4">
    <name type="scientific">Paenibacillus darwinianus</name>
    <dbReference type="NCBI Taxonomy" id="1380763"/>
    <lineage>
        <taxon>Bacteria</taxon>
        <taxon>Bacillati</taxon>
        <taxon>Bacillota</taxon>
        <taxon>Bacilli</taxon>
        <taxon>Bacillales</taxon>
        <taxon>Paenibacillaceae</taxon>
        <taxon>Paenibacillus</taxon>
    </lineage>
</organism>
<feature type="transmembrane region" description="Helical" evidence="1">
    <location>
        <begin position="106"/>
        <end position="130"/>
    </location>
</feature>
<comment type="caution">
    <text evidence="3">The sequence shown here is derived from an EMBL/GenBank/DDBJ whole genome shotgun (WGS) entry which is preliminary data.</text>
</comment>
<keyword evidence="1" id="KW-1133">Transmembrane helix</keyword>
<feature type="transmembrane region" description="Helical" evidence="1">
    <location>
        <begin position="40"/>
        <end position="59"/>
    </location>
</feature>
<dbReference type="PANTHER" id="PTHR42736">
    <property type="entry name" value="PROTEIN-GLUTAMINE GAMMA-GLUTAMYLTRANSFERASE"/>
    <property type="match status" value="1"/>
</dbReference>
<evidence type="ECO:0000256" key="1">
    <source>
        <dbReference type="SAM" id="Phobius"/>
    </source>
</evidence>
<feature type="transmembrane region" description="Helical" evidence="1">
    <location>
        <begin position="137"/>
        <end position="155"/>
    </location>
</feature>
<dbReference type="Pfam" id="PF01841">
    <property type="entry name" value="Transglut_core"/>
    <property type="match status" value="1"/>
</dbReference>
<dbReference type="SMART" id="SM00460">
    <property type="entry name" value="TGc"/>
    <property type="match status" value="1"/>
</dbReference>
<gene>
    <name evidence="3" type="ORF">BG53_06855</name>
</gene>
<evidence type="ECO:0000259" key="2">
    <source>
        <dbReference type="SMART" id="SM00460"/>
    </source>
</evidence>
<protein>
    <submittedName>
        <fullName evidence="3">Transglutaminase</fullName>
    </submittedName>
</protein>
<feature type="transmembrane region" description="Helical" evidence="1">
    <location>
        <begin position="161"/>
        <end position="180"/>
    </location>
</feature>
<dbReference type="InterPro" id="IPR025403">
    <property type="entry name" value="TgpA-like_C"/>
</dbReference>
<dbReference type="OrthoDB" id="9804872at2"/>
<dbReference type="EMBL" id="JFHU01000198">
    <property type="protein sequence ID" value="EXX86201.1"/>
    <property type="molecule type" value="Genomic_DNA"/>
</dbReference>
<feature type="transmembrane region" description="Helical" evidence="1">
    <location>
        <begin position="17"/>
        <end position="34"/>
    </location>
</feature>
<dbReference type="RefSeq" id="WP_051587916.1">
    <property type="nucleotide sequence ID" value="NZ_KK082280.1"/>
</dbReference>
<name>A0A9W5S079_9BACL</name>
<proteinExistence type="predicted"/>
<dbReference type="SUPFAM" id="SSF54001">
    <property type="entry name" value="Cysteine proteinases"/>
    <property type="match status" value="1"/>
</dbReference>
<feature type="domain" description="Transglutaminase-like" evidence="2">
    <location>
        <begin position="498"/>
        <end position="585"/>
    </location>
</feature>
<dbReference type="AlphaFoldDB" id="A0A9W5S079"/>
<feature type="transmembrane region" description="Helical" evidence="1">
    <location>
        <begin position="71"/>
        <end position="91"/>
    </location>
</feature>
<sequence length="743" mass="83504">MGVHQGRRLFRYLTSDWYGKLAFLFSAILLWQWFDSLEGYWWPQTFAIVHGLLIAGVLIEWLFPGSRRLHLALHVLAVTVLTMIHSNFVWLDTPDGLRPLQPWGDWFAALISPLDPYIWISLPVLLLFLFAGSFCRTRYQVILMTGASVLSLSILDSFTEIYFWDEVAWSVFVALAWLAAEHFYRFQKKHPETWGHMLEYPVNFAVPVVLVLVVVMASGLFVPNIQPILKDPYTMWMESRGQSVPSFVGNKLESTSAEGLSRDSRSGYSREDGELGGGFQFDYSEVMTVSTTRRSYWRGETKSVYTGMGWNDSSAERREPALSGIAAGEPLPSVLDKTNVETEEVRQTITMIRKDPYPVLFGAATIRSVAAIGGPDSGGGIPSSLAWLQDSGELRWPQSGRTPYPEVYSIVSEAPVLDETKLRQSKPVTDEAMLAAYTQLPDTVTKRMRDLAKELTSGQASEYDKVRAIESYLKQNFPYTNTPDLSKRKSADFVDSFLFEVKEGYCDYYSTALAVLARLSGIPARWVKGYAPGILPLDNFIGRGMPEETGDPNGGGTYTVRNADAHSWVEVYFEGYGWMEFEATAGFSFPYSMPAEAPAAPETAPEAAEPKPELAPEKRGFSIPLSWSIGALAALLAAAAYFARSAAAGMWSKLRFGTLNGNQRIVLETEKLVRYCKKRGLERFDHETLRESVHRWADIRRSLRDDFMHVLNVFERAKYSASQATSEEAERLSVKIKSIRERL</sequence>
<keyword evidence="4" id="KW-1185">Reference proteome</keyword>
<accession>A0A9W5S079</accession>
<dbReference type="PANTHER" id="PTHR42736:SF1">
    <property type="entry name" value="PROTEIN-GLUTAMINE GAMMA-GLUTAMYLTRANSFERASE"/>
    <property type="match status" value="1"/>
</dbReference>
<evidence type="ECO:0000313" key="4">
    <source>
        <dbReference type="Proteomes" id="UP000053750"/>
    </source>
</evidence>
<keyword evidence="1" id="KW-0812">Transmembrane</keyword>